<evidence type="ECO:0000313" key="3">
    <source>
        <dbReference type="Proteomes" id="UP001060164"/>
    </source>
</evidence>
<protein>
    <recommendedName>
        <fullName evidence="1">Uroporphyrinogen decarboxylase (URO-D) domain-containing protein</fullName>
    </recommendedName>
</protein>
<organism evidence="2 3">
    <name type="scientific">Ruminococcus gauvreauii</name>
    <dbReference type="NCBI Taxonomy" id="438033"/>
    <lineage>
        <taxon>Bacteria</taxon>
        <taxon>Bacillati</taxon>
        <taxon>Bacillota</taxon>
        <taxon>Clostridia</taxon>
        <taxon>Eubacteriales</taxon>
        <taxon>Oscillospiraceae</taxon>
        <taxon>Ruminococcus</taxon>
    </lineage>
</organism>
<dbReference type="PANTHER" id="PTHR47099">
    <property type="entry name" value="METHYLCOBAMIDE:COM METHYLTRANSFERASE MTBA"/>
    <property type="match status" value="1"/>
</dbReference>
<name>A0ABY5VLD1_9FIRM</name>
<dbReference type="InterPro" id="IPR052024">
    <property type="entry name" value="Methanogen_methyltrans"/>
</dbReference>
<dbReference type="InterPro" id="IPR038071">
    <property type="entry name" value="UROD/MetE-like_sf"/>
</dbReference>
<dbReference type="RefSeq" id="WP_044983166.1">
    <property type="nucleotide sequence ID" value="NZ_CABLBR010000009.1"/>
</dbReference>
<feature type="domain" description="Uroporphyrinogen decarboxylase (URO-D)" evidence="1">
    <location>
        <begin position="187"/>
        <end position="401"/>
    </location>
</feature>
<dbReference type="Pfam" id="PF01208">
    <property type="entry name" value="URO-D"/>
    <property type="match status" value="1"/>
</dbReference>
<dbReference type="InterPro" id="IPR000257">
    <property type="entry name" value="Uroporphyrinogen_deCOase"/>
</dbReference>
<dbReference type="SUPFAM" id="SSF51726">
    <property type="entry name" value="UROD/MetE-like"/>
    <property type="match status" value="1"/>
</dbReference>
<reference evidence="2" key="1">
    <citation type="journal article" date="2022" name="Cell">
        <title>Design, construction, and in vivo augmentation of a complex gut microbiome.</title>
        <authorList>
            <person name="Cheng A.G."/>
            <person name="Ho P.Y."/>
            <person name="Aranda-Diaz A."/>
            <person name="Jain S."/>
            <person name="Yu F.B."/>
            <person name="Meng X."/>
            <person name="Wang M."/>
            <person name="Iakiviak M."/>
            <person name="Nagashima K."/>
            <person name="Zhao A."/>
            <person name="Murugkar P."/>
            <person name="Patil A."/>
            <person name="Atabakhsh K."/>
            <person name="Weakley A."/>
            <person name="Yan J."/>
            <person name="Brumbaugh A.R."/>
            <person name="Higginbottom S."/>
            <person name="Dimas A."/>
            <person name="Shiver A.L."/>
            <person name="Deutschbauer A."/>
            <person name="Neff N."/>
            <person name="Sonnenburg J.L."/>
            <person name="Huang K.C."/>
            <person name="Fischbach M.A."/>
        </authorList>
    </citation>
    <scope>NUCLEOTIDE SEQUENCE</scope>
    <source>
        <strain evidence="2">DSM 19829</strain>
    </source>
</reference>
<evidence type="ECO:0000259" key="1">
    <source>
        <dbReference type="Pfam" id="PF01208"/>
    </source>
</evidence>
<dbReference type="EMBL" id="CP102290">
    <property type="protein sequence ID" value="UWP61117.1"/>
    <property type="molecule type" value="Genomic_DNA"/>
</dbReference>
<sequence length="414" mass="46906">MGLKSRERILMAMNHEETDRVPIDLGSSRSTGINTNAYNQLKEYLGVKTDTVCFDIKQNLAYPDFDVLRRLGSDVVILPRLVPSVGIPIDKMKPGKLPCGGGDCLLAEKFNPVDLGGGALGIYDEQGHLLAKRPRDGLYFDECYNPLQDAASESEIDKLLVLPQISDYEMEWLRNRAKDIYENTDFAISGATSFSIFEKGWKDWGLTTYLENLYCEPELIEYYLDKLTDAYIVMMQRYLDAVGDYVQVVQNNDDFGTQMGMMIDPEIYRKFFKPRHARINEAIRKKKKDIHISLHCCGSIYPIIGDLIESGFDILNPIQKECSNMDPWQIKREFGDKVTIWGGACSTQTTLTNGTVDDIVRECKDMIRCYAPGGGFVFSQIHNIQAGISPEKIMAVFDTALKYGTKEFYGKEEQ</sequence>
<gene>
    <name evidence="2" type="ORF">NQ502_08830</name>
</gene>
<dbReference type="Proteomes" id="UP001060164">
    <property type="component" value="Chromosome"/>
</dbReference>
<keyword evidence="3" id="KW-1185">Reference proteome</keyword>
<proteinExistence type="predicted"/>
<dbReference type="Gene3D" id="3.20.20.210">
    <property type="match status" value="1"/>
</dbReference>
<accession>A0ABY5VLD1</accession>
<evidence type="ECO:0000313" key="2">
    <source>
        <dbReference type="EMBL" id="UWP61117.1"/>
    </source>
</evidence>
<dbReference type="PANTHER" id="PTHR47099:SF1">
    <property type="entry name" value="METHYLCOBAMIDE:COM METHYLTRANSFERASE MTBA"/>
    <property type="match status" value="1"/>
</dbReference>